<gene>
    <name evidence="1" type="ORF">HanXRQr2_Chr17g0812301</name>
</gene>
<dbReference type="AlphaFoldDB" id="A0A9K3DIX8"/>
<accession>A0A9K3DIX8</accession>
<protein>
    <submittedName>
        <fullName evidence="1">Uncharacterized protein</fullName>
    </submittedName>
</protein>
<evidence type="ECO:0000313" key="1">
    <source>
        <dbReference type="EMBL" id="KAF5756240.1"/>
    </source>
</evidence>
<dbReference type="EMBL" id="MNCJ02000332">
    <property type="protein sequence ID" value="KAF5756240.1"/>
    <property type="molecule type" value="Genomic_DNA"/>
</dbReference>
<evidence type="ECO:0000313" key="2">
    <source>
        <dbReference type="Proteomes" id="UP000215914"/>
    </source>
</evidence>
<proteinExistence type="predicted"/>
<comment type="caution">
    <text evidence="1">The sequence shown here is derived from an EMBL/GenBank/DDBJ whole genome shotgun (WGS) entry which is preliminary data.</text>
</comment>
<name>A0A9K3DIX8_HELAN</name>
<organism evidence="1 2">
    <name type="scientific">Helianthus annuus</name>
    <name type="common">Common sunflower</name>
    <dbReference type="NCBI Taxonomy" id="4232"/>
    <lineage>
        <taxon>Eukaryota</taxon>
        <taxon>Viridiplantae</taxon>
        <taxon>Streptophyta</taxon>
        <taxon>Embryophyta</taxon>
        <taxon>Tracheophyta</taxon>
        <taxon>Spermatophyta</taxon>
        <taxon>Magnoliopsida</taxon>
        <taxon>eudicotyledons</taxon>
        <taxon>Gunneridae</taxon>
        <taxon>Pentapetalae</taxon>
        <taxon>asterids</taxon>
        <taxon>campanulids</taxon>
        <taxon>Asterales</taxon>
        <taxon>Asteraceae</taxon>
        <taxon>Asteroideae</taxon>
        <taxon>Heliantheae alliance</taxon>
        <taxon>Heliantheae</taxon>
        <taxon>Helianthus</taxon>
    </lineage>
</organism>
<reference evidence="1" key="2">
    <citation type="submission" date="2020-06" db="EMBL/GenBank/DDBJ databases">
        <title>Helianthus annuus Genome sequencing and assembly Release 2.</title>
        <authorList>
            <person name="Gouzy J."/>
            <person name="Langlade N."/>
            <person name="Munos S."/>
        </authorList>
    </citation>
    <scope>NUCLEOTIDE SEQUENCE</scope>
    <source>
        <tissue evidence="1">Leaves</tissue>
    </source>
</reference>
<dbReference type="Gramene" id="mRNA:HanXRQr2_Chr17g0812301">
    <property type="protein sequence ID" value="mRNA:HanXRQr2_Chr17g0812301"/>
    <property type="gene ID" value="HanXRQr2_Chr17g0812301"/>
</dbReference>
<sequence length="61" mass="6791">MKKYEQGATNCIRVEGLLEQRDGIEIVGLDKTATQLGHVTHTIQFCYRDPCILANGSFLHG</sequence>
<dbReference type="Proteomes" id="UP000215914">
    <property type="component" value="Unassembled WGS sequence"/>
</dbReference>
<reference evidence="1" key="1">
    <citation type="journal article" date="2017" name="Nature">
        <title>The sunflower genome provides insights into oil metabolism, flowering and Asterid evolution.</title>
        <authorList>
            <person name="Badouin H."/>
            <person name="Gouzy J."/>
            <person name="Grassa C.J."/>
            <person name="Murat F."/>
            <person name="Staton S.E."/>
            <person name="Cottret L."/>
            <person name="Lelandais-Briere C."/>
            <person name="Owens G.L."/>
            <person name="Carrere S."/>
            <person name="Mayjonade B."/>
            <person name="Legrand L."/>
            <person name="Gill N."/>
            <person name="Kane N.C."/>
            <person name="Bowers J.E."/>
            <person name="Hubner S."/>
            <person name="Bellec A."/>
            <person name="Berard A."/>
            <person name="Berges H."/>
            <person name="Blanchet N."/>
            <person name="Boniface M.C."/>
            <person name="Brunel D."/>
            <person name="Catrice O."/>
            <person name="Chaidir N."/>
            <person name="Claudel C."/>
            <person name="Donnadieu C."/>
            <person name="Faraut T."/>
            <person name="Fievet G."/>
            <person name="Helmstetter N."/>
            <person name="King M."/>
            <person name="Knapp S.J."/>
            <person name="Lai Z."/>
            <person name="Le Paslier M.C."/>
            <person name="Lippi Y."/>
            <person name="Lorenzon L."/>
            <person name="Mandel J.R."/>
            <person name="Marage G."/>
            <person name="Marchand G."/>
            <person name="Marquand E."/>
            <person name="Bret-Mestries E."/>
            <person name="Morien E."/>
            <person name="Nambeesan S."/>
            <person name="Nguyen T."/>
            <person name="Pegot-Espagnet P."/>
            <person name="Pouilly N."/>
            <person name="Raftis F."/>
            <person name="Sallet E."/>
            <person name="Schiex T."/>
            <person name="Thomas J."/>
            <person name="Vandecasteele C."/>
            <person name="Vares D."/>
            <person name="Vear F."/>
            <person name="Vautrin S."/>
            <person name="Crespi M."/>
            <person name="Mangin B."/>
            <person name="Burke J.M."/>
            <person name="Salse J."/>
            <person name="Munos S."/>
            <person name="Vincourt P."/>
            <person name="Rieseberg L.H."/>
            <person name="Langlade N.B."/>
        </authorList>
    </citation>
    <scope>NUCLEOTIDE SEQUENCE</scope>
    <source>
        <tissue evidence="1">Leaves</tissue>
    </source>
</reference>
<keyword evidence="2" id="KW-1185">Reference proteome</keyword>